<reference evidence="1" key="1">
    <citation type="submission" date="2018-01" db="EMBL/GenBank/DDBJ databases">
        <title>An insight into the sialome of Amazonian anophelines.</title>
        <authorList>
            <person name="Ribeiro J.M."/>
            <person name="Scarpassa V."/>
            <person name="Calvo E."/>
        </authorList>
    </citation>
    <scope>NUCLEOTIDE SEQUENCE</scope>
    <source>
        <tissue evidence="1">Salivary glands</tissue>
    </source>
</reference>
<dbReference type="AlphaFoldDB" id="A0A2M4B5A8"/>
<name>A0A2M4B5A8_9DIPT</name>
<dbReference type="EMBL" id="GGFK01014859">
    <property type="protein sequence ID" value="MBW48180.1"/>
    <property type="molecule type" value="Transcribed_RNA"/>
</dbReference>
<evidence type="ECO:0000313" key="1">
    <source>
        <dbReference type="EMBL" id="MBW48180.1"/>
    </source>
</evidence>
<proteinExistence type="predicted"/>
<organism evidence="1">
    <name type="scientific">Anopheles triannulatus</name>
    <dbReference type="NCBI Taxonomy" id="58253"/>
    <lineage>
        <taxon>Eukaryota</taxon>
        <taxon>Metazoa</taxon>
        <taxon>Ecdysozoa</taxon>
        <taxon>Arthropoda</taxon>
        <taxon>Hexapoda</taxon>
        <taxon>Insecta</taxon>
        <taxon>Pterygota</taxon>
        <taxon>Neoptera</taxon>
        <taxon>Endopterygota</taxon>
        <taxon>Diptera</taxon>
        <taxon>Nematocera</taxon>
        <taxon>Culicoidea</taxon>
        <taxon>Culicidae</taxon>
        <taxon>Anophelinae</taxon>
        <taxon>Anopheles</taxon>
    </lineage>
</organism>
<sequence length="100" mass="11478">MFISTFLCIDFLIYLYIYMHASQHFPPFVRFHIPAPPFVHFRSLNAFYTTLPSAAHRAHCAPCSPHWGIGCTDRAKASCLLPPAPYSLSPFSVHFHCKYF</sequence>
<accession>A0A2M4B5A8</accession>
<protein>
    <submittedName>
        <fullName evidence="1">Putative secreted protein</fullName>
    </submittedName>
</protein>